<evidence type="ECO:0000256" key="1">
    <source>
        <dbReference type="ARBA" id="ARBA00023015"/>
    </source>
</evidence>
<dbReference type="Pfam" id="PF01037">
    <property type="entry name" value="AsnC_trans_reg"/>
    <property type="match status" value="1"/>
</dbReference>
<dbReference type="InterPro" id="IPR011991">
    <property type="entry name" value="ArsR-like_HTH"/>
</dbReference>
<comment type="caution">
    <text evidence="6">The sequence shown here is derived from an EMBL/GenBank/DDBJ whole genome shotgun (WGS) entry which is preliminary data.</text>
</comment>
<feature type="compositionally biased region" description="Basic residues" evidence="4">
    <location>
        <begin position="174"/>
        <end position="184"/>
    </location>
</feature>
<dbReference type="Proteomes" id="UP000028547">
    <property type="component" value="Unassembled WGS sequence"/>
</dbReference>
<dbReference type="SMART" id="SM00344">
    <property type="entry name" value="HTH_ASNC"/>
    <property type="match status" value="1"/>
</dbReference>
<dbReference type="PANTHER" id="PTHR30154:SF54">
    <property type="entry name" value="POSSIBLE TRANSCRIPTIONAL REGULATORY PROTEIN (PROBABLY LRP_ASNC-FAMILY)"/>
    <property type="match status" value="1"/>
</dbReference>
<evidence type="ECO:0000256" key="3">
    <source>
        <dbReference type="ARBA" id="ARBA00023163"/>
    </source>
</evidence>
<dbReference type="InterPro" id="IPR000485">
    <property type="entry name" value="AsnC-type_HTH_dom"/>
</dbReference>
<dbReference type="Gene3D" id="3.30.70.920">
    <property type="match status" value="1"/>
</dbReference>
<protein>
    <recommendedName>
        <fullName evidence="5">HTH asnC-type domain-containing protein</fullName>
    </recommendedName>
</protein>
<dbReference type="SUPFAM" id="SSF54909">
    <property type="entry name" value="Dimeric alpha+beta barrel"/>
    <property type="match status" value="1"/>
</dbReference>
<dbReference type="EMBL" id="JPMI01000019">
    <property type="protein sequence ID" value="KFA94300.1"/>
    <property type="molecule type" value="Genomic_DNA"/>
</dbReference>
<evidence type="ECO:0000259" key="5">
    <source>
        <dbReference type="PROSITE" id="PS50956"/>
    </source>
</evidence>
<dbReference type="InterPro" id="IPR036390">
    <property type="entry name" value="WH_DNA-bd_sf"/>
</dbReference>
<evidence type="ECO:0000313" key="6">
    <source>
        <dbReference type="EMBL" id="KFA94300.1"/>
    </source>
</evidence>
<dbReference type="PRINTS" id="PR00033">
    <property type="entry name" value="HTHASNC"/>
</dbReference>
<gene>
    <name evidence="6" type="ORF">Q664_03605</name>
</gene>
<evidence type="ECO:0000313" key="7">
    <source>
        <dbReference type="Proteomes" id="UP000028547"/>
    </source>
</evidence>
<dbReference type="InterPro" id="IPR011008">
    <property type="entry name" value="Dimeric_a/b-barrel"/>
</dbReference>
<dbReference type="GO" id="GO:0043200">
    <property type="term" value="P:response to amino acid"/>
    <property type="evidence" value="ECO:0007669"/>
    <property type="project" value="TreeGrafter"/>
</dbReference>
<feature type="region of interest" description="Disordered" evidence="4">
    <location>
        <begin position="159"/>
        <end position="184"/>
    </location>
</feature>
<dbReference type="PANTHER" id="PTHR30154">
    <property type="entry name" value="LEUCINE-RESPONSIVE REGULATORY PROTEIN"/>
    <property type="match status" value="1"/>
</dbReference>
<dbReference type="InterPro" id="IPR019887">
    <property type="entry name" value="Tscrpt_reg_AsnC/Lrp_C"/>
</dbReference>
<dbReference type="Pfam" id="PF13412">
    <property type="entry name" value="HTH_24"/>
    <property type="match status" value="1"/>
</dbReference>
<name>A0A084T0R5_9BACT</name>
<keyword evidence="1" id="KW-0805">Transcription regulation</keyword>
<dbReference type="Gene3D" id="1.10.10.10">
    <property type="entry name" value="Winged helix-like DNA-binding domain superfamily/Winged helix DNA-binding domain"/>
    <property type="match status" value="1"/>
</dbReference>
<reference evidence="6 7" key="1">
    <citation type="submission" date="2014-07" db="EMBL/GenBank/DDBJ databases">
        <title>Draft Genome Sequence of Gephyronic Acid Producer, Cystobacter violaceus Strain Cb vi76.</title>
        <authorList>
            <person name="Stevens D.C."/>
            <person name="Young J."/>
            <person name="Carmichael R."/>
            <person name="Tan J."/>
            <person name="Taylor R.E."/>
        </authorList>
    </citation>
    <scope>NUCLEOTIDE SEQUENCE [LARGE SCALE GENOMIC DNA]</scope>
    <source>
        <strain evidence="6 7">Cb vi76</strain>
    </source>
</reference>
<keyword evidence="3" id="KW-0804">Transcription</keyword>
<dbReference type="GO" id="GO:0043565">
    <property type="term" value="F:sequence-specific DNA binding"/>
    <property type="evidence" value="ECO:0007669"/>
    <property type="project" value="InterPro"/>
</dbReference>
<proteinExistence type="predicted"/>
<dbReference type="GO" id="GO:0005829">
    <property type="term" value="C:cytosol"/>
    <property type="evidence" value="ECO:0007669"/>
    <property type="project" value="TreeGrafter"/>
</dbReference>
<organism evidence="6 7">
    <name type="scientific">Archangium violaceum Cb vi76</name>
    <dbReference type="NCBI Taxonomy" id="1406225"/>
    <lineage>
        <taxon>Bacteria</taxon>
        <taxon>Pseudomonadati</taxon>
        <taxon>Myxococcota</taxon>
        <taxon>Myxococcia</taxon>
        <taxon>Myxococcales</taxon>
        <taxon>Cystobacterineae</taxon>
        <taxon>Archangiaceae</taxon>
        <taxon>Archangium</taxon>
    </lineage>
</organism>
<dbReference type="InterPro" id="IPR036388">
    <property type="entry name" value="WH-like_DNA-bd_sf"/>
</dbReference>
<evidence type="ECO:0000256" key="4">
    <source>
        <dbReference type="SAM" id="MobiDB-lite"/>
    </source>
</evidence>
<dbReference type="AlphaFoldDB" id="A0A084T0R5"/>
<keyword evidence="2" id="KW-0238">DNA-binding</keyword>
<dbReference type="RefSeq" id="WP_043389837.1">
    <property type="nucleotide sequence ID" value="NZ_JPMI01000019.1"/>
</dbReference>
<dbReference type="CDD" id="cd00090">
    <property type="entry name" value="HTH_ARSR"/>
    <property type="match status" value="1"/>
</dbReference>
<accession>A0A084T0R5</accession>
<feature type="domain" description="HTH asnC-type" evidence="5">
    <location>
        <begin position="7"/>
        <end position="68"/>
    </location>
</feature>
<evidence type="ECO:0000256" key="2">
    <source>
        <dbReference type="ARBA" id="ARBA00023125"/>
    </source>
</evidence>
<dbReference type="GO" id="GO:0006355">
    <property type="term" value="P:regulation of DNA-templated transcription"/>
    <property type="evidence" value="ECO:0007669"/>
    <property type="project" value="UniProtKB-ARBA"/>
</dbReference>
<dbReference type="SUPFAM" id="SSF46785">
    <property type="entry name" value="Winged helix' DNA-binding domain"/>
    <property type="match status" value="1"/>
</dbReference>
<dbReference type="InterPro" id="IPR019888">
    <property type="entry name" value="Tscrpt_reg_AsnC-like"/>
</dbReference>
<dbReference type="PROSITE" id="PS50956">
    <property type="entry name" value="HTH_ASNC_2"/>
    <property type="match status" value="1"/>
</dbReference>
<sequence>MEGSSNLDAIDLAILEALQKNARLSNKELAAEVGLAQSSCLARVTRLRETGVLKSFHAEVDPRAVGIGLQAMIAVRLRQHSREMVEEFRHHALSLPQVLAVYHVSGANDFLVHVAVRDADHLRDLGMDAFTTRPEVAHLETSLIFEYVRSPGLPLYGPQGAVQRAAPSAEPVRRSRRRSRAAAR</sequence>